<feature type="compositionally biased region" description="Low complexity" evidence="1">
    <location>
        <begin position="216"/>
        <end position="239"/>
    </location>
</feature>
<protein>
    <submittedName>
        <fullName evidence="4">PepSY domain-containing protein</fullName>
    </submittedName>
</protein>
<evidence type="ECO:0000256" key="1">
    <source>
        <dbReference type="SAM" id="MobiDB-lite"/>
    </source>
</evidence>
<evidence type="ECO:0000259" key="3">
    <source>
        <dbReference type="Pfam" id="PF03413"/>
    </source>
</evidence>
<dbReference type="InterPro" id="IPR025711">
    <property type="entry name" value="PepSY"/>
</dbReference>
<evidence type="ECO:0000313" key="5">
    <source>
        <dbReference type="Proteomes" id="UP001552427"/>
    </source>
</evidence>
<feature type="domain" description="PepSY" evidence="3">
    <location>
        <begin position="154"/>
        <end position="205"/>
    </location>
</feature>
<evidence type="ECO:0000313" key="4">
    <source>
        <dbReference type="EMBL" id="MEV4285034.1"/>
    </source>
</evidence>
<dbReference type="Pfam" id="PF03413">
    <property type="entry name" value="PepSY"/>
    <property type="match status" value="1"/>
</dbReference>
<comment type="caution">
    <text evidence="4">The sequence shown here is derived from an EMBL/GenBank/DDBJ whole genome shotgun (WGS) entry which is preliminary data.</text>
</comment>
<keyword evidence="5" id="KW-1185">Reference proteome</keyword>
<feature type="compositionally biased region" description="Polar residues" evidence="1">
    <location>
        <begin position="204"/>
        <end position="215"/>
    </location>
</feature>
<organism evidence="4 5">
    <name type="scientific">Nonomuraea bangladeshensis</name>
    <dbReference type="NCBI Taxonomy" id="404385"/>
    <lineage>
        <taxon>Bacteria</taxon>
        <taxon>Bacillati</taxon>
        <taxon>Actinomycetota</taxon>
        <taxon>Actinomycetes</taxon>
        <taxon>Streptosporangiales</taxon>
        <taxon>Streptosporangiaceae</taxon>
        <taxon>Nonomuraea</taxon>
    </lineage>
</organism>
<dbReference type="Proteomes" id="UP001552427">
    <property type="component" value="Unassembled WGS sequence"/>
</dbReference>
<accession>A0ABV3GXP5</accession>
<name>A0ABV3GXP5_9ACTN</name>
<gene>
    <name evidence="4" type="ORF">AB0K40_05980</name>
</gene>
<dbReference type="Gene3D" id="3.30.505.20">
    <property type="match status" value="1"/>
</dbReference>
<feature type="region of interest" description="Disordered" evidence="1">
    <location>
        <begin position="201"/>
        <end position="239"/>
    </location>
</feature>
<proteinExistence type="predicted"/>
<keyword evidence="2" id="KW-0732">Signal</keyword>
<feature type="region of interest" description="Disordered" evidence="1">
    <location>
        <begin position="23"/>
        <end position="72"/>
    </location>
</feature>
<sequence>MNKTLTGVLAGAALLTGACGGQAAHEAQGIERLAAQPPSPTGGVPSAPPTGPMVSTPATGSPTAGTPGAAGADDLKRAAQAALAAASGATLVSIESEENGKRWEVQVADRDGTERRLDVADGKVVSGPSLEDDDPEDMAELKNLLSAVKVDWTQALDKITATVPEGRVTELNLDSEHGKPVWEADVVLPNGTKQEVAIDAVTGEATNPGSATPAVTGTPTETSTPTTTETPTTTGTPTG</sequence>
<reference evidence="4 5" key="1">
    <citation type="submission" date="2024-06" db="EMBL/GenBank/DDBJ databases">
        <title>The Natural Products Discovery Center: Release of the First 8490 Sequenced Strains for Exploring Actinobacteria Biosynthetic Diversity.</title>
        <authorList>
            <person name="Kalkreuter E."/>
            <person name="Kautsar S.A."/>
            <person name="Yang D."/>
            <person name="Bader C.D."/>
            <person name="Teijaro C.N."/>
            <person name="Fluegel L."/>
            <person name="Davis C.M."/>
            <person name="Simpson J.R."/>
            <person name="Lauterbach L."/>
            <person name="Steele A.D."/>
            <person name="Gui C."/>
            <person name="Meng S."/>
            <person name="Li G."/>
            <person name="Viehrig K."/>
            <person name="Ye F."/>
            <person name="Su P."/>
            <person name="Kiefer A.F."/>
            <person name="Nichols A."/>
            <person name="Cepeda A.J."/>
            <person name="Yan W."/>
            <person name="Fan B."/>
            <person name="Jiang Y."/>
            <person name="Adhikari A."/>
            <person name="Zheng C.-J."/>
            <person name="Schuster L."/>
            <person name="Cowan T.M."/>
            <person name="Smanski M.J."/>
            <person name="Chevrette M.G."/>
            <person name="De Carvalho L.P.S."/>
            <person name="Shen B."/>
        </authorList>
    </citation>
    <scope>NUCLEOTIDE SEQUENCE [LARGE SCALE GENOMIC DNA]</scope>
    <source>
        <strain evidence="4 5">NPDC049574</strain>
    </source>
</reference>
<evidence type="ECO:0000256" key="2">
    <source>
        <dbReference type="SAM" id="SignalP"/>
    </source>
</evidence>
<dbReference type="RefSeq" id="WP_364445427.1">
    <property type="nucleotide sequence ID" value="NZ_JBFARM010000002.1"/>
</dbReference>
<dbReference type="EMBL" id="JBFARM010000002">
    <property type="protein sequence ID" value="MEV4285034.1"/>
    <property type="molecule type" value="Genomic_DNA"/>
</dbReference>
<dbReference type="PROSITE" id="PS51257">
    <property type="entry name" value="PROKAR_LIPOPROTEIN"/>
    <property type="match status" value="1"/>
</dbReference>
<feature type="compositionally biased region" description="Low complexity" evidence="1">
    <location>
        <begin position="55"/>
        <end position="72"/>
    </location>
</feature>
<feature type="signal peptide" evidence="2">
    <location>
        <begin position="1"/>
        <end position="23"/>
    </location>
</feature>
<dbReference type="Gene3D" id="3.10.450.40">
    <property type="match status" value="1"/>
</dbReference>
<feature type="chain" id="PRO_5045847196" evidence="2">
    <location>
        <begin position="24"/>
        <end position="239"/>
    </location>
</feature>